<keyword evidence="1" id="KW-0732">Signal</keyword>
<dbReference type="Gene3D" id="2.60.120.380">
    <property type="match status" value="1"/>
</dbReference>
<keyword evidence="3" id="KW-1185">Reference proteome</keyword>
<comment type="caution">
    <text evidence="2">The sequence shown here is derived from an EMBL/GenBank/DDBJ whole genome shotgun (WGS) entry which is preliminary data.</text>
</comment>
<organism evidence="2 3">
    <name type="scientific">Sphingorhabdus pulchriflava</name>
    <dbReference type="NCBI Taxonomy" id="2292257"/>
    <lineage>
        <taxon>Bacteria</taxon>
        <taxon>Pseudomonadati</taxon>
        <taxon>Pseudomonadota</taxon>
        <taxon>Alphaproteobacteria</taxon>
        <taxon>Sphingomonadales</taxon>
        <taxon>Sphingomonadaceae</taxon>
        <taxon>Sphingorhabdus</taxon>
    </lineage>
</organism>
<evidence type="ECO:0000313" key="2">
    <source>
        <dbReference type="EMBL" id="RDV02438.1"/>
    </source>
</evidence>
<protein>
    <submittedName>
        <fullName evidence="2">DNA breaking-rejoining protein</fullName>
    </submittedName>
</protein>
<dbReference type="OrthoDB" id="594865at2"/>
<evidence type="ECO:0000313" key="3">
    <source>
        <dbReference type="Proteomes" id="UP000263833"/>
    </source>
</evidence>
<evidence type="ECO:0000256" key="1">
    <source>
        <dbReference type="SAM" id="SignalP"/>
    </source>
</evidence>
<dbReference type="AlphaFoldDB" id="A0A371B4C1"/>
<sequence length="139" mass="14637">MKKIKIWALAALAGAAVVTFPVANVSAQSGVTPTRVQFAKGTSSKTIKSSIRGDQSKLYVVNIRAGQKLTVKLTPSNASNYFNITGPGADQALFIGSSDGNSYSGAVPSSGDYKIDVYLMRNAARRNEASTFTLTVSAR</sequence>
<gene>
    <name evidence="2" type="ORF">DXH95_10675</name>
</gene>
<reference evidence="3" key="1">
    <citation type="submission" date="2018-08" db="EMBL/GenBank/DDBJ databases">
        <authorList>
            <person name="Kim S.-J."/>
            <person name="Jung G.-Y."/>
        </authorList>
    </citation>
    <scope>NUCLEOTIDE SEQUENCE [LARGE SCALE GENOMIC DNA]</scope>
    <source>
        <strain evidence="3">GY_G</strain>
    </source>
</reference>
<dbReference type="RefSeq" id="WP_115549543.1">
    <property type="nucleotide sequence ID" value="NZ_QRGP01000002.1"/>
</dbReference>
<name>A0A371B4C1_9SPHN</name>
<dbReference type="Proteomes" id="UP000263833">
    <property type="component" value="Unassembled WGS sequence"/>
</dbReference>
<feature type="signal peptide" evidence="1">
    <location>
        <begin position="1"/>
        <end position="23"/>
    </location>
</feature>
<feature type="chain" id="PRO_5016835973" evidence="1">
    <location>
        <begin position="24"/>
        <end position="139"/>
    </location>
</feature>
<dbReference type="EMBL" id="QRGP01000002">
    <property type="protein sequence ID" value="RDV02438.1"/>
    <property type="molecule type" value="Genomic_DNA"/>
</dbReference>
<accession>A0A371B4C1</accession>
<proteinExistence type="predicted"/>